<sequence>MQTVVKLFIFAAIYIIAIVNVAKTNTVWTGDLSYRIIHLMLFITSIIALISRPKAKEGQKEPWHIISRWVFIFACLVYALIYLSAVFVHDLPLLIG</sequence>
<feature type="transmembrane region" description="Helical" evidence="1">
    <location>
        <begin position="7"/>
        <end position="26"/>
    </location>
</feature>
<evidence type="ECO:0008006" key="4">
    <source>
        <dbReference type="Google" id="ProtNLM"/>
    </source>
</evidence>
<dbReference type="OrthoDB" id="1029599at2"/>
<feature type="transmembrane region" description="Helical" evidence="1">
    <location>
        <begin position="32"/>
        <end position="50"/>
    </location>
</feature>
<organism evidence="2 3">
    <name type="scientific">Phocaeicola salanitronis (strain DSM 18170 / JCM 13657 / CCUG 60908 / BL78)</name>
    <name type="common">Bacteroides salanitronis</name>
    <dbReference type="NCBI Taxonomy" id="667015"/>
    <lineage>
        <taxon>Bacteria</taxon>
        <taxon>Pseudomonadati</taxon>
        <taxon>Bacteroidota</taxon>
        <taxon>Bacteroidia</taxon>
        <taxon>Bacteroidales</taxon>
        <taxon>Bacteroidaceae</taxon>
        <taxon>Phocaeicola</taxon>
    </lineage>
</organism>
<evidence type="ECO:0000313" key="3">
    <source>
        <dbReference type="Proteomes" id="UP000007486"/>
    </source>
</evidence>
<keyword evidence="3" id="KW-1185">Reference proteome</keyword>
<dbReference type="Proteomes" id="UP000007486">
    <property type="component" value="Chromosome"/>
</dbReference>
<proteinExistence type="predicted"/>
<accession>F0R256</accession>
<feature type="transmembrane region" description="Helical" evidence="1">
    <location>
        <begin position="70"/>
        <end position="88"/>
    </location>
</feature>
<protein>
    <recommendedName>
        <fullName evidence="4">Transmembrane protein</fullName>
    </recommendedName>
</protein>
<evidence type="ECO:0000313" key="2">
    <source>
        <dbReference type="EMBL" id="ADY35388.1"/>
    </source>
</evidence>
<dbReference type="RefSeq" id="WP_013616840.1">
    <property type="nucleotide sequence ID" value="NC_015164.1"/>
</dbReference>
<keyword evidence="1" id="KW-0812">Transmembrane</keyword>
<keyword evidence="1" id="KW-1133">Transmembrane helix</keyword>
<gene>
    <name evidence="2" type="ordered locus">Bacsa_0795</name>
</gene>
<evidence type="ECO:0000256" key="1">
    <source>
        <dbReference type="SAM" id="Phobius"/>
    </source>
</evidence>
<dbReference type="EMBL" id="CP002530">
    <property type="protein sequence ID" value="ADY35388.1"/>
    <property type="molecule type" value="Genomic_DNA"/>
</dbReference>
<keyword evidence="1" id="KW-0472">Membrane</keyword>
<name>F0R256_PHOSB</name>
<reference evidence="2 3" key="1">
    <citation type="journal article" date="2011" name="Stand. Genomic Sci.">
        <title>Complete genome sequence of Bacteroides salanitronis type strain (BL78).</title>
        <authorList>
            <person name="Gronow S."/>
            <person name="Held B."/>
            <person name="Lucas S."/>
            <person name="Lapidus A."/>
            <person name="Del Rio T.G."/>
            <person name="Nolan M."/>
            <person name="Tice H."/>
            <person name="Deshpande S."/>
            <person name="Cheng J.F."/>
            <person name="Pitluck S."/>
            <person name="Liolios K."/>
            <person name="Pagani I."/>
            <person name="Ivanova N."/>
            <person name="Mavromatis K."/>
            <person name="Pati A."/>
            <person name="Tapia R."/>
            <person name="Han C."/>
            <person name="Goodwin L."/>
            <person name="Chen A."/>
            <person name="Palaniappan K."/>
            <person name="Land M."/>
            <person name="Hauser L."/>
            <person name="Chang Y.J."/>
            <person name="Jeffries C.D."/>
            <person name="Brambilla E.M."/>
            <person name="Rohde M."/>
            <person name="Goker M."/>
            <person name="Detter J.C."/>
            <person name="Woyke T."/>
            <person name="Bristow J."/>
            <person name="Markowitz V."/>
            <person name="Hugenholtz P."/>
            <person name="Kyrpides N.C."/>
            <person name="Klenk H.P."/>
            <person name="Eisen J.A."/>
        </authorList>
    </citation>
    <scope>NUCLEOTIDE SEQUENCE [LARGE SCALE GENOMIC DNA]</scope>
    <source>
        <strain evidence="2 3">DSM 18170</strain>
    </source>
</reference>
<dbReference type="AlphaFoldDB" id="F0R256"/>
<dbReference type="HOGENOM" id="CLU_2354032_0_0_10"/>
<dbReference type="KEGG" id="bsa:Bacsa_0795"/>